<organism evidence="7 8">
    <name type="scientific">Modicella reniformis</name>
    <dbReference type="NCBI Taxonomy" id="1440133"/>
    <lineage>
        <taxon>Eukaryota</taxon>
        <taxon>Fungi</taxon>
        <taxon>Fungi incertae sedis</taxon>
        <taxon>Mucoromycota</taxon>
        <taxon>Mortierellomycotina</taxon>
        <taxon>Mortierellomycetes</taxon>
        <taxon>Mortierellales</taxon>
        <taxon>Mortierellaceae</taxon>
        <taxon>Modicella</taxon>
    </lineage>
</organism>
<dbReference type="InterPro" id="IPR039794">
    <property type="entry name" value="Gtb1-like"/>
</dbReference>
<name>A0A9P6MI29_9FUNG</name>
<dbReference type="Pfam" id="PF12999">
    <property type="entry name" value="PRKCSH-like"/>
    <property type="match status" value="1"/>
</dbReference>
<dbReference type="Gene3D" id="2.70.130.10">
    <property type="entry name" value="Mannose-6-phosphate receptor binding domain"/>
    <property type="match status" value="1"/>
</dbReference>
<evidence type="ECO:0000256" key="2">
    <source>
        <dbReference type="ARBA" id="ARBA00022729"/>
    </source>
</evidence>
<evidence type="ECO:0000313" key="8">
    <source>
        <dbReference type="Proteomes" id="UP000749646"/>
    </source>
</evidence>
<keyword evidence="8" id="KW-1185">Reference proteome</keyword>
<dbReference type="PANTHER" id="PTHR12630:SF1">
    <property type="entry name" value="GLUCOSIDASE 2 SUBUNIT BETA"/>
    <property type="match status" value="1"/>
</dbReference>
<dbReference type="EMBL" id="JAAAHW010000443">
    <property type="protein sequence ID" value="KAG0002387.1"/>
    <property type="molecule type" value="Genomic_DNA"/>
</dbReference>
<evidence type="ECO:0000256" key="4">
    <source>
        <dbReference type="ARBA" id="ARBA00023157"/>
    </source>
</evidence>
<feature type="coiled-coil region" evidence="5">
    <location>
        <begin position="52"/>
        <end position="129"/>
    </location>
</feature>
<keyword evidence="5" id="KW-0175">Coiled coil</keyword>
<protein>
    <recommendedName>
        <fullName evidence="1">Glucosidase 2 subunit beta</fullName>
    </recommendedName>
</protein>
<dbReference type="PROSITE" id="PS51914">
    <property type="entry name" value="MRH"/>
    <property type="match status" value="1"/>
</dbReference>
<evidence type="ECO:0000256" key="1">
    <source>
        <dbReference type="ARBA" id="ARBA00022387"/>
    </source>
</evidence>
<accession>A0A9P6MI29</accession>
<dbReference type="InterPro" id="IPR044865">
    <property type="entry name" value="MRH_dom"/>
</dbReference>
<dbReference type="GO" id="GO:0017177">
    <property type="term" value="C:glucosidase II complex"/>
    <property type="evidence" value="ECO:0007669"/>
    <property type="project" value="TreeGrafter"/>
</dbReference>
<dbReference type="GO" id="GO:0006491">
    <property type="term" value="P:N-glycan processing"/>
    <property type="evidence" value="ECO:0007669"/>
    <property type="project" value="TreeGrafter"/>
</dbReference>
<dbReference type="OrthoDB" id="28322at2759"/>
<keyword evidence="4" id="KW-1015">Disulfide bond</keyword>
<keyword evidence="2" id="KW-0732">Signal</keyword>
<keyword evidence="3" id="KW-0256">Endoplasmic reticulum</keyword>
<sequence length="505" mass="58162">TSACGNTYFYCENIGHAPAYIKTSRLNDGVCDPECCDGTDEFDDITHCPNTCVKTAAEAKKERERVRRVEKEGGKIRQRYITYGKDAKQKLQELLGNLQKKMEQLKQDVADTKDKLDKVNAKHQEYLESSRVEREEARNRQLEPFIEQYKERLVRTLGDKHLFRKTLDVLKENHNKNYHDLAVKDTISGYDEYLKEVEQETTAEVELDKDEDKDLPAERRIVLLQSKLYDVRKDIGRIFQLLKVMKKGFNTEYNDEAVLKAIKVFDDFAHLWRDHQDEYVAEEAIQLPEEDTPAMTAPGKPPSSSTSRSLYWQAREMAKSVGLGFLFKEEKSELVRAQEAYDKASEEERKVQREIEDTERKLGMDYGKDETFAQLVDECLDYKDVEYTYTLCLFGSAKQESHFDTALGKFSSWVGDNYDTQLYSGGAKCWNGPERSVKVVMSCGAKNEIVAVSEPNKCEYLFNFRTPALCRIPSELKDDDIDAITEVHIPGTTPESRATKKHDEL</sequence>
<reference evidence="7" key="1">
    <citation type="journal article" date="2020" name="Fungal Divers.">
        <title>Resolving the Mortierellaceae phylogeny through synthesis of multi-gene phylogenetics and phylogenomics.</title>
        <authorList>
            <person name="Vandepol N."/>
            <person name="Liber J."/>
            <person name="Desiro A."/>
            <person name="Na H."/>
            <person name="Kennedy M."/>
            <person name="Barry K."/>
            <person name="Grigoriev I.V."/>
            <person name="Miller A.N."/>
            <person name="O'Donnell K."/>
            <person name="Stajich J.E."/>
            <person name="Bonito G."/>
        </authorList>
    </citation>
    <scope>NUCLEOTIDE SEQUENCE</scope>
    <source>
        <strain evidence="7">MES-2147</strain>
    </source>
</reference>
<dbReference type="AlphaFoldDB" id="A0A9P6MI29"/>
<evidence type="ECO:0000256" key="5">
    <source>
        <dbReference type="SAM" id="Coils"/>
    </source>
</evidence>
<dbReference type="InterPro" id="IPR028146">
    <property type="entry name" value="PRKCSH_N"/>
</dbReference>
<feature type="non-terminal residue" evidence="7">
    <location>
        <position position="505"/>
    </location>
</feature>
<dbReference type="InterPro" id="IPR009011">
    <property type="entry name" value="Man6P_isomerase_rcpt-bd_dom_sf"/>
</dbReference>
<evidence type="ECO:0000256" key="3">
    <source>
        <dbReference type="ARBA" id="ARBA00022824"/>
    </source>
</evidence>
<evidence type="ECO:0000313" key="7">
    <source>
        <dbReference type="EMBL" id="KAG0002387.1"/>
    </source>
</evidence>
<gene>
    <name evidence="7" type="ORF">BGZ65_002680</name>
</gene>
<dbReference type="PANTHER" id="PTHR12630">
    <property type="entry name" value="N-LINKED OLIGOSACCHARIDE PROCESSING"/>
    <property type="match status" value="1"/>
</dbReference>
<feature type="domain" description="MRH" evidence="6">
    <location>
        <begin position="377"/>
        <end position="472"/>
    </location>
</feature>
<comment type="caution">
    <text evidence="7">The sequence shown here is derived from an EMBL/GenBank/DDBJ whole genome shotgun (WGS) entry which is preliminary data.</text>
</comment>
<feature type="coiled-coil region" evidence="5">
    <location>
        <begin position="327"/>
        <end position="361"/>
    </location>
</feature>
<dbReference type="InterPro" id="IPR036607">
    <property type="entry name" value="PRKCSH"/>
</dbReference>
<proteinExistence type="predicted"/>
<dbReference type="Pfam" id="PF13015">
    <property type="entry name" value="PRKCSH_1"/>
    <property type="match status" value="1"/>
</dbReference>
<dbReference type="SUPFAM" id="SSF50911">
    <property type="entry name" value="Mannose 6-phosphate receptor domain"/>
    <property type="match status" value="1"/>
</dbReference>
<evidence type="ECO:0000259" key="6">
    <source>
        <dbReference type="PROSITE" id="PS51914"/>
    </source>
</evidence>
<dbReference type="Proteomes" id="UP000749646">
    <property type="component" value="Unassembled WGS sequence"/>
</dbReference>